<organism evidence="2">
    <name type="scientific">Trieres chinensis</name>
    <name type="common">Marine centric diatom</name>
    <name type="synonym">Odontella sinensis</name>
    <dbReference type="NCBI Taxonomy" id="1514140"/>
    <lineage>
        <taxon>Eukaryota</taxon>
        <taxon>Sar</taxon>
        <taxon>Stramenopiles</taxon>
        <taxon>Ochrophyta</taxon>
        <taxon>Bacillariophyta</taxon>
        <taxon>Mediophyceae</taxon>
        <taxon>Biddulphiophycidae</taxon>
        <taxon>Eupodiscales</taxon>
        <taxon>Parodontellaceae</taxon>
        <taxon>Trieres</taxon>
    </lineage>
</organism>
<reference evidence="2" key="1">
    <citation type="submission" date="2021-01" db="EMBL/GenBank/DDBJ databases">
        <authorList>
            <person name="Corre E."/>
            <person name="Pelletier E."/>
            <person name="Niang G."/>
            <person name="Scheremetjew M."/>
            <person name="Finn R."/>
            <person name="Kale V."/>
            <person name="Holt S."/>
            <person name="Cochrane G."/>
            <person name="Meng A."/>
            <person name="Brown T."/>
            <person name="Cohen L."/>
        </authorList>
    </citation>
    <scope>NUCLEOTIDE SEQUENCE</scope>
    <source>
        <strain evidence="2">Grunow 1884</strain>
    </source>
</reference>
<feature type="chain" id="PRO_5031430267" evidence="1">
    <location>
        <begin position="30"/>
        <end position="197"/>
    </location>
</feature>
<protein>
    <submittedName>
        <fullName evidence="2">Uncharacterized protein</fullName>
    </submittedName>
</protein>
<dbReference type="AlphaFoldDB" id="A0A7S2EWJ8"/>
<evidence type="ECO:0000256" key="1">
    <source>
        <dbReference type="SAM" id="SignalP"/>
    </source>
</evidence>
<dbReference type="EMBL" id="HBGO01035163">
    <property type="protein sequence ID" value="CAD9360008.1"/>
    <property type="molecule type" value="Transcribed_RNA"/>
</dbReference>
<feature type="signal peptide" evidence="1">
    <location>
        <begin position="1"/>
        <end position="29"/>
    </location>
</feature>
<gene>
    <name evidence="2" type="ORF">OSIN01602_LOCUS20310</name>
</gene>
<keyword evidence="1" id="KW-0732">Signal</keyword>
<evidence type="ECO:0000313" key="2">
    <source>
        <dbReference type="EMBL" id="CAD9360008.1"/>
    </source>
</evidence>
<accession>A0A7S2EWJ8</accession>
<proteinExistence type="predicted"/>
<sequence>MLLPLCCSTKMRISITSALLLLSPLAAEAFVPTTPTTIKHAKLSTEMEMAPKSRPAQELARAFGTVTAAAILAANVGSASAVPTVSTSISSSSVQVAESVKTFDMSLPSYDSVLDAKKGVMNVKGVEATNGGSLGLTSKSGENALYKKKAPDAKKAVAAQKQEEEREEKLNEKIKIVDMAMPSYDTSSSVKKNKLAL</sequence>
<name>A0A7S2EWJ8_TRICV</name>